<evidence type="ECO:0000313" key="2">
    <source>
        <dbReference type="Proteomes" id="UP000248198"/>
    </source>
</evidence>
<comment type="caution">
    <text evidence="1">The sequence shown here is derived from an EMBL/GenBank/DDBJ whole genome shotgun (WGS) entry which is preliminary data.</text>
</comment>
<evidence type="ECO:0008006" key="3">
    <source>
        <dbReference type="Google" id="ProtNLM"/>
    </source>
</evidence>
<gene>
    <name evidence="1" type="ORF">B0O44_107266</name>
</gene>
<evidence type="ECO:0000313" key="1">
    <source>
        <dbReference type="EMBL" id="PYF71649.1"/>
    </source>
</evidence>
<keyword evidence="2" id="KW-1185">Reference proteome</keyword>
<dbReference type="EMBL" id="QKLU01000007">
    <property type="protein sequence ID" value="PYF71649.1"/>
    <property type="molecule type" value="Genomic_DNA"/>
</dbReference>
<name>A0A318UCX1_9SPHI</name>
<sequence length="569" mass="62268">MNKLRLILISVICLLGCKKERLDEKKDNRFITENKALSTTRIVNLSMYNQVVANGDTLTKYILRLGDEAQRYIPTLYFPKDGILGTIWQVPQDLFRANGIAQMDFNDGITRLKLPVTEKYGRPTDYYLLTDSLAGQPRIEGQPAYVAVERGVGQPSKPDHFKIRILNLSARSKVQIDGDQLESLEGPVSLAYADGSLVAPQTTNVTAAQRLSDYIELPYGSYQFRVLTPDGRQLPGSAPVNTNNKIIYPSNSTISTRTTNSFESAMLTFAPVASYQPGGVYTIVIAPYNFSYYDGIYEKKGALQNGFRVITDVNPGVNNTYYRLQGVNALPGSSNLGFRINGKALASGISYGQSSDYGRLIQGMASIEAVDASGKVLATLTGQVLRPGQNYSAWLYPDQQGGAKLTLVANDLSGFDAGTPSPDGGAQNGLANDFMFNKRFLNLSPDNPYITFTFDNGQLDFNQKATVNLQPGLPITEMPYIISARPGYNKTFQIMAYRSSPAVVPGSWAEDIVVLKNTAFVADELLYMSAGRDVPIQEPGIYTVALIGRTGNGVTEANKAKLIIVKHNR</sequence>
<dbReference type="Proteomes" id="UP000248198">
    <property type="component" value="Unassembled WGS sequence"/>
</dbReference>
<dbReference type="OrthoDB" id="615056at2"/>
<organism evidence="1 2">
    <name type="scientific">Pedobacter nutrimenti</name>
    <dbReference type="NCBI Taxonomy" id="1241337"/>
    <lineage>
        <taxon>Bacteria</taxon>
        <taxon>Pseudomonadati</taxon>
        <taxon>Bacteroidota</taxon>
        <taxon>Sphingobacteriia</taxon>
        <taxon>Sphingobacteriales</taxon>
        <taxon>Sphingobacteriaceae</taxon>
        <taxon>Pedobacter</taxon>
    </lineage>
</organism>
<protein>
    <recommendedName>
        <fullName evidence="3">DUF4397 domain-containing protein</fullName>
    </recommendedName>
</protein>
<dbReference type="RefSeq" id="WP_110833784.1">
    <property type="nucleotide sequence ID" value="NZ_QKLU01000007.1"/>
</dbReference>
<reference evidence="1 2" key="1">
    <citation type="submission" date="2018-06" db="EMBL/GenBank/DDBJ databases">
        <title>Genomic Encyclopedia of Archaeal and Bacterial Type Strains, Phase II (KMG-II): from individual species to whole genera.</title>
        <authorList>
            <person name="Goeker M."/>
        </authorList>
    </citation>
    <scope>NUCLEOTIDE SEQUENCE [LARGE SCALE GENOMIC DNA]</scope>
    <source>
        <strain evidence="1 2">DSM 27372</strain>
    </source>
</reference>
<dbReference type="AlphaFoldDB" id="A0A318UCX1"/>
<proteinExistence type="predicted"/>
<accession>A0A318UCX1</accession>